<evidence type="ECO:0000313" key="1">
    <source>
        <dbReference type="EMBL" id="KAK4729739.1"/>
    </source>
</evidence>
<evidence type="ECO:0008006" key="3">
    <source>
        <dbReference type="Google" id="ProtNLM"/>
    </source>
</evidence>
<reference evidence="1 2" key="1">
    <citation type="submission" date="2023-10" db="EMBL/GenBank/DDBJ databases">
        <title>Genome-Wide Identification Analysis in wild type Solanum Pinnatisectum Reveals Some Genes Defensing Phytophthora Infestans.</title>
        <authorList>
            <person name="Sun C."/>
        </authorList>
    </citation>
    <scope>NUCLEOTIDE SEQUENCE [LARGE SCALE GENOMIC DNA]</scope>
    <source>
        <strain evidence="1">LQN</strain>
        <tissue evidence="1">Leaf</tissue>
    </source>
</reference>
<protein>
    <recommendedName>
        <fullName evidence="3">Reverse transcriptase domain-containing protein</fullName>
    </recommendedName>
</protein>
<sequence>MSPYQRVYGKSCHLPVELEHKAMWALKKLNLYWSAASSQRVNDMNELDKSRLKADESSALYKEKMKKYHDQNIEKREFVVGDMVLLYNSRLRLFPGKLKSKWTGPFIVTQVFPHGAVELKNKEGTRFKVNGQRIKVYMGKEKSVQEMVEAYYLDEV</sequence>
<name>A0AAV9LYT8_9SOLN</name>
<dbReference type="AlphaFoldDB" id="A0AAV9LYT8"/>
<organism evidence="1 2">
    <name type="scientific">Solanum pinnatisectum</name>
    <name type="common">tansyleaf nightshade</name>
    <dbReference type="NCBI Taxonomy" id="50273"/>
    <lineage>
        <taxon>Eukaryota</taxon>
        <taxon>Viridiplantae</taxon>
        <taxon>Streptophyta</taxon>
        <taxon>Embryophyta</taxon>
        <taxon>Tracheophyta</taxon>
        <taxon>Spermatophyta</taxon>
        <taxon>Magnoliopsida</taxon>
        <taxon>eudicotyledons</taxon>
        <taxon>Gunneridae</taxon>
        <taxon>Pentapetalae</taxon>
        <taxon>asterids</taxon>
        <taxon>lamiids</taxon>
        <taxon>Solanales</taxon>
        <taxon>Solanaceae</taxon>
        <taxon>Solanoideae</taxon>
        <taxon>Solaneae</taxon>
        <taxon>Solanum</taxon>
    </lineage>
</organism>
<gene>
    <name evidence="1" type="ORF">R3W88_022727</name>
</gene>
<proteinExistence type="predicted"/>
<dbReference type="EMBL" id="JAWPEI010000004">
    <property type="protein sequence ID" value="KAK4729739.1"/>
    <property type="molecule type" value="Genomic_DNA"/>
</dbReference>
<evidence type="ECO:0000313" key="2">
    <source>
        <dbReference type="Proteomes" id="UP001311915"/>
    </source>
</evidence>
<dbReference type="Proteomes" id="UP001311915">
    <property type="component" value="Unassembled WGS sequence"/>
</dbReference>
<keyword evidence="2" id="KW-1185">Reference proteome</keyword>
<accession>A0AAV9LYT8</accession>
<comment type="caution">
    <text evidence="1">The sequence shown here is derived from an EMBL/GenBank/DDBJ whole genome shotgun (WGS) entry which is preliminary data.</text>
</comment>